<dbReference type="SMART" id="SM00089">
    <property type="entry name" value="PKD"/>
    <property type="match status" value="11"/>
</dbReference>
<dbReference type="InterPro" id="IPR013783">
    <property type="entry name" value="Ig-like_fold"/>
</dbReference>
<feature type="chain" id="PRO_5002417221" description="PKD domain-containing protein" evidence="1">
    <location>
        <begin position="29"/>
        <end position="4907"/>
    </location>
</feature>
<dbReference type="InterPro" id="IPR006626">
    <property type="entry name" value="PbH1"/>
</dbReference>
<feature type="domain" description="PKD" evidence="2">
    <location>
        <begin position="563"/>
        <end position="614"/>
    </location>
</feature>
<keyword evidence="1" id="KW-0732">Signal</keyword>
<dbReference type="InterPro" id="IPR000601">
    <property type="entry name" value="PKD_dom"/>
</dbReference>
<dbReference type="EMBL" id="CP010429">
    <property type="protein sequence ID" value="AKD53813.1"/>
    <property type="molecule type" value="Genomic_DNA"/>
</dbReference>
<dbReference type="InterPro" id="IPR022409">
    <property type="entry name" value="PKD/Chitinase_dom"/>
</dbReference>
<organism evidence="3 4">
    <name type="scientific">Spirosoma radiotolerans</name>
    <dbReference type="NCBI Taxonomy" id="1379870"/>
    <lineage>
        <taxon>Bacteria</taxon>
        <taxon>Pseudomonadati</taxon>
        <taxon>Bacteroidota</taxon>
        <taxon>Cytophagia</taxon>
        <taxon>Cytophagales</taxon>
        <taxon>Cytophagaceae</taxon>
        <taxon>Spirosoma</taxon>
    </lineage>
</organism>
<dbReference type="Gene3D" id="2.60.40.740">
    <property type="match status" value="13"/>
</dbReference>
<accession>A0A0E3ZTA8</accession>
<dbReference type="SMART" id="SM00710">
    <property type="entry name" value="PbH1"/>
    <property type="match status" value="9"/>
</dbReference>
<dbReference type="KEGG" id="srd:SD10_01745"/>
<feature type="signal peptide" evidence="1">
    <location>
        <begin position="1"/>
        <end position="28"/>
    </location>
</feature>
<dbReference type="InterPro" id="IPR035986">
    <property type="entry name" value="PKD_dom_sf"/>
</dbReference>
<dbReference type="PROSITE" id="PS50093">
    <property type="entry name" value="PKD"/>
    <property type="match status" value="1"/>
</dbReference>
<dbReference type="InterPro" id="IPR025667">
    <property type="entry name" value="SprB_repeat"/>
</dbReference>
<dbReference type="Pfam" id="PF13573">
    <property type="entry name" value="SprB"/>
    <property type="match status" value="17"/>
</dbReference>
<dbReference type="Proteomes" id="UP000033054">
    <property type="component" value="Chromosome"/>
</dbReference>
<dbReference type="RefSeq" id="WP_046375405.1">
    <property type="nucleotide sequence ID" value="NZ_CP010429.1"/>
</dbReference>
<dbReference type="PATRIC" id="fig|1379870.5.peg.381"/>
<protein>
    <recommendedName>
        <fullName evidence="2">PKD domain-containing protein</fullName>
    </recommendedName>
</protein>
<dbReference type="STRING" id="1379870.SD10_01745"/>
<dbReference type="Gene3D" id="2.60.40.10">
    <property type="entry name" value="Immunoglobulins"/>
    <property type="match status" value="3"/>
</dbReference>
<keyword evidence="4" id="KW-1185">Reference proteome</keyword>
<reference evidence="3 4" key="1">
    <citation type="journal article" date="2014" name="Curr. Microbiol.">
        <title>Spirosoma radiotolerans sp. nov., a gamma-radiation-resistant bacterium isolated from gamma ray-irradiated soil.</title>
        <authorList>
            <person name="Lee J.J."/>
            <person name="Srinivasan S."/>
            <person name="Lim S."/>
            <person name="Joe M."/>
            <person name="Im S."/>
            <person name="Bae S.I."/>
            <person name="Park K.R."/>
            <person name="Han J.H."/>
            <person name="Park S.H."/>
            <person name="Joo B.M."/>
            <person name="Park S.J."/>
            <person name="Kim M.K."/>
        </authorList>
    </citation>
    <scope>NUCLEOTIDE SEQUENCE [LARGE SCALE GENOMIC DNA]</scope>
    <source>
        <strain evidence="3 4">DG5A</strain>
    </source>
</reference>
<gene>
    <name evidence="3" type="ORF">SD10_01745</name>
</gene>
<evidence type="ECO:0000313" key="4">
    <source>
        <dbReference type="Proteomes" id="UP000033054"/>
    </source>
</evidence>
<sequence length="4907" mass="478706">MMGNSIKKHRWSVLATFVFTVISQLVQAQSGSFGSTFAHTTAEMAIYEQHDFVTGSGTINAGIIGSERQPAIGMYSFVNPNSSWINASNTAFVDGYVRTYNAGPFTFPIGDNNKYRPAAVSASSAAAPTTAAYYGVDPGLATTSNLMGGTYGILPGGGPAFPTTAKAANVGTVDNIEYWDIDGTTPAKITLTWDANTPISAMVGANLNNLTIVGWDGTQWVAIPSTVDASSLAQNTSASTFNGLSASVTAGSITTTAAIVPGSFTVYTLAGACPPTTIVPNLTSLTICSGTQVAINYTTNPAGGQTLWTRMPGNVSSFGDVTDFPTATGSNPVSYTYSAVVTSFSCPSQTAVTTVLVNPVPIVTPSVCSQTICSGQTGAITFATDIPATINWLRVEDNATGTGNISQLFNTAGTYTYKIWGVSSSASCPSSTTITCTIVVNQSLIATATVAAGSGCIGQPFNLSATSTGGQAPFTYAWTGPNSYVGSGVNPQVTNSASTAINGNYIVTVTDAQGCSGTATVAVSASNCCSLTATAGNTLVACAGGTLNLSVTAGNSTTAPVTTPLTYKWSGPNGFAATTANPTLTATAAAAGVYSVTVTDGQSCTATASVTVSVSPQPSAGNDVIVSICNNETVDLATYFPAGGSFSAVTGSLSGSIFNGITSGVGSYTVLYGVGGNGCPVDQAAAVVVVRDCTPPSCNYPISTAVVDASCGNSDGTAIVSLGGLPTGATTGFAWSNGKTGPTVAGLAAGVYSITATVSTGNSVCSVVDSIQVNDIGGPVAEISLITSADCRGANGAVAIDITTGTGPFQISWSGAGSGSTSGANLGTTTVQLAPGSYIFKVTGTSGNTACASYLPITIPQDDTDQISVTGTPTNATACGSPTGSILITATPAVGVTGPFSFSLNGVQIGTSSLPTFTVSGLTAGVYTVSVSSAGGCKTPAVPVTILETGAPTVAGWTAVNPACPSDKGQLVFAGGQPTATYLIREVTTGSIVGPTAGISGASSTSLTLPAGTYSIQQTSTASTCTSFTTATISVPQGLKFNVQYTKVACAPGGSANNDGTISIVQQTGGTAPYSTTVLNSQNQVIAATSPDTYTNLKPGTYQINVVDSKGCSGVQNVFVTVPDCNLKCPIIPMNTFVVDANCSTADGRAVAQLGNFADSDVDYLWSNGFSGPTTNGLAAGVYSVTATVLTGTFVGCPYIETVNVNQIGGPVVAQGVINPSSCAANTGTASFSVASGTGPFAVTWTGPVSGNRSVNGTAPFQFTQSGLAPGSYVFTFTASGSTCKTVLDVTIPVSSSSNISLAAVPTPTSSCGSQDGSISLTASGSGPAYTYTLNGASYTTVSASTLQIPNLPAGVYTLGVISGANSCSTTTTAIIQQTGAPAVTGWTSQSMACADGTGSLTYAGGTGTGTYTISLGGTVVATVPQNSTGPLVTNLPQGVYTVELQNDTCSSFQNFTITGPTGIDFNVQYIAETCGPGGVGNGDGTLNVIQINGGTPTYTVSIINNQGQTIAGASHSNLAAGNYAVSVTDANGCPGNQTALVTVPPCQLKCPTLPINTAVVDNQCGQSVGQATASLLNVPAGATTTYLWSNGQNGPTATGLTAGVYSVTATLFANNTIYAGCTYVDTVNVNDIGGPIASISATGAASCTASNGSVALNIQGGTGPYNITWSGQTTGSQTASSAGLVTISGLKAGSYAFTVAGSANTCKSVIDVVIPTRTPNGFTLSVIPTMVSSCGASDGKLAITVSGGTGPFIYSVNGFVKGVSSSRTFSVQGLPAGVNTVTVMDVNGCDVTKDNILINPTGQPAIANWTASDALCPQNNGSIQFNGSGNATDEYVVTISGTATEIGRTPGNASASYSVPGGTYLITRTNSTSCVSVTTVVVNQPRGLDFNIQYNEPVCLSPASGSLTVIQPSGGTGAYSYTITGATGIVSTSATATGLLSGSYTVTMGDSRGCTFSDVVILSTGSNLSATAGATPGIACIGSPISLSVTGVGGSGQLTYNWFGPNGFSGTGQLLTATASISGSYTVVVTDASGCSATALTAPVTTSLCTTCQNPVLTLTGPVCDPVTGLSTVSYAVSAGASVSSTSGNVNSTLQIITGIAANTPVVVTASVAGGCSTSRTVVTGAVCTTCATAINLSTGNAVCTGTGSYVASVTATAGASLSVLGGTISGNTVTGTVGSSVTVVASIAGCASQTQVIGSPASCTGTPCNPGGPLVSAVAGCDNNGSTYSVVFTAPTGVSVTASAGTVIGNTVTGLSLGSSVTLTAVNSCSVSQVTSISSPVCAPVCQSPVLTLTGPVCDPVTGLSTVSYAVSAGASVTANVGVVNALLNTISNIPANTPVVVTASVAGGCSTSRTVVTGAVCTTCATAINLSTGNAVCTGTGSYVASVTATAGASLSVLGGTISGNTVTGTVGSSVTVVASIAGCASQTQVIGSPASCTGTPCNPGGPLVSAVAGCDNNGSTYSVVFTAPTGVSVTASAGTVIGNTVTGLSLGSSVTLTAVNSCSVSQVTSISSPVCAPVCQSPVLTVTGPVCDPVTGLSTVSYAVSAGASVSSTSGNVNSTLQIITGIAANTPVVVTASVAGGCSTSRTVVTGAVCTTCATAINLSTGNAICLNGTSYVASVTATAGASLSVLGGTISGNTVTGTVGSSVTVVASIAGCASQTQVIGSPASCTGTPCNPGGPLVSAVAGCDNNGSTYSVVFTAPTGVSVTASAGTLVGNTITGLSLGSSVTLTAVNSCSVSQVTSISSPVCAPVCQSPVLTLTGPVCDPVTGLSTVSYAVSAGASVSSTSGNVNSTLQIITGIAANTPVVVTASVAGGCSTSRTVVTGAVCTTCATAINLSTGNAICLNGTSYVASVTATAGASLSVLGGTISGNTVTGTVGSSVTVVASIAGCASQTQVIGSPASCTGTPCNPGGPLVSAVAGCDNNGSTYSVVFTAPTGVSVTASAGTVIGNTVTGLSLGSSVTLTAVNSCSVSQVTSISSPVCAPVCQSPVLTVTGPVCDPVTGLSTVSYAVSAGASVSSTSGNVNSTLQIITGIAANTPVVVTASVAGGCSTSRTVVTGAVCTTCATAINLSTGNAICLNGTSYVASVTATAGASLSVLGGTISGNTVTGTVGSSVTVVASIAGCASQTQIITSPASCTGTPCNPGGPLVSAVAGCDNNGSTYSVVFTAPTGVSVTASAGTLVGNTITGLSLGSLVTLTAVNSCSLTQVTSISSPVCAPVCQSPVLTLTGPVCDPVTGLSTVSYAVSAGASVSSTSGNVNSTLQIITGIAANTPVVVTASVAGGCSTSRTVVTGAVCTTCATAINLSTGNAICLNGTSYVASVTATAGATITAFGGTVIPFLGIVTGTVGTNVTVVASIAGCASQTQVIGSPTLCNQPCPTSSLMSVSGPLCDGNGLTYSVHVTAPGGVTVTTSSGTVINGVVSGISIDTPLSLTAINNNCSLMQVVTVNPPICPVVCPTPIGLNLVVTAAQCGSATGQITATPTNGSGSYTYKWNTGQSGQTLSGLVAGVYSVTVSDANGCTGVSGSIDLPGSQAPVVSLVRVSPAACGQATGSISVSASGGQLPYQYQWSNGASTSSVSGLSAGQYTVTVSDGSGCASTLSVGVVGSSSLSLVTASSPAACGQASGTASVSVSGGSGSYTYQWSNGASTASLSGLVAGAYSVTVSDGAGCRSTATVNVNSVSGPQLTLTPVDAACHGSASGSVSVGVTGGSGSYTYRWSNGSTSASLSGLVAGTYSVSVTDGSGCVASGQVTVGEPAIILAVYNPVRGVCPSVVGDIVPVSISGGSAPYTYRWNTGATSAGLTGVSSGTYTVTITDARGCVATGSAVLVAPTCPVVCPTPIGLNLVVTAAQCGSATGQITASVTSGVAPYSYVWSNGQSGRSLSGLASGIYSVTVTDGNGCTGVVSNVTLPGSQAPTVSLVSVSPAACGQASGGASVSASGGSGAYTYQWSNGASTSSVSGLSAGSYTVSVFDGSGCQGLLTVVVPGSSSLSLTASATPAACGNASGSASVSASGGTTPYQYKWSSGALTASVSGLASGAYSVTVSDAGGCSATMTVNVNSVSGPSLSVNATPAACNATASGSATAVASGGSGVYTYQWSSGQSTSVVSGLSAGTYTVSVTDGNGCKASQQVVISQPAAILAIYSPARIVCPSTVGSITQVSISGGTAPYSYSWSNGATSAGLNNVGAGSYTVTITDARGCVATGTATLTPANCPPVCPPLGINLVVTAAECGSATGQITASLTSGTAPYTYVWSNGQNGPTITGLSSGVYSVTVTDGNGCTGVSGSINLPGSQAPAVSLVSVSPAACGQATGGASVSASGGLAPYSYSWSNGASTSSVSGLSVGTYTVRVLDGSGCQGLLTVVVPGSSSLSLTASATPAACGSASGSAGVVVSGGTRPYQYKWSNGAITASVSGLVSGAYSVSVTDAGGCSATATVNVNSVSGPSLSVNSAGASCNATASGSATAVVSGGLAPYSYSWSNGASTSSVSGLSAGTYTVRVTDGNGCQASQQVVISQPAAILAIYSPARIVCPSTVGSITQVSISGGTAPYSYSWSNGATSAGLNNVGAGSYTVTITDARGCVATGTAAIQPVTCASCLNAFVYLQGALVDADGIWPVNPPTGANNEPLMRDDLRAKNLIPLTDPYRTAPYLATFYPGGAGSIGALDPFAETIINPAVALAARGDSSVVDWVLLEFRDPASPSVVKYTRSGLVLRNGAIVDMDGRSCLDISHVAGGSYQVAVRHRNHLGVMTQSSVSLNTGSVNVAVDFRKLTPTEIWHDTTNPTVVSLYGDKERRDLSWAAGYYALWGGNANRDDKTIYQGQLNDPQEVFNQITTAPGNIFNTPSYILPGYYSGDVNMDGKTIFQGQENDTHIIYNIMIQHPSNVLNNPSFIIRQQLP</sequence>
<dbReference type="HOGENOM" id="CLU_000064_0_0_10"/>
<proteinExistence type="predicted"/>
<dbReference type="OrthoDB" id="863479at2"/>
<evidence type="ECO:0000259" key="2">
    <source>
        <dbReference type="PROSITE" id="PS50093"/>
    </source>
</evidence>
<dbReference type="SUPFAM" id="SSF49299">
    <property type="entry name" value="PKD domain"/>
    <property type="match status" value="1"/>
</dbReference>
<evidence type="ECO:0000313" key="3">
    <source>
        <dbReference type="EMBL" id="AKD53813.1"/>
    </source>
</evidence>
<name>A0A0E3ZTA8_9BACT</name>
<evidence type="ECO:0000256" key="1">
    <source>
        <dbReference type="SAM" id="SignalP"/>
    </source>
</evidence>